<dbReference type="CDD" id="cd21546">
    <property type="entry name" value="SPOC_FPA-like"/>
    <property type="match status" value="1"/>
</dbReference>
<evidence type="ECO:0000256" key="1">
    <source>
        <dbReference type="ARBA" id="ARBA00004123"/>
    </source>
</evidence>
<feature type="non-terminal residue" evidence="7">
    <location>
        <position position="1"/>
    </location>
</feature>
<feature type="compositionally biased region" description="Polar residues" evidence="5">
    <location>
        <begin position="352"/>
        <end position="361"/>
    </location>
</feature>
<keyword evidence="8" id="KW-1185">Reference proteome</keyword>
<reference evidence="7 8" key="1">
    <citation type="journal article" date="2021" name="Hortic Res">
        <title>The domestication of Cucurbita argyrosperma as revealed by the genome of its wild relative.</title>
        <authorList>
            <person name="Barrera-Redondo J."/>
            <person name="Sanchez-de la Vega G."/>
            <person name="Aguirre-Liguori J.A."/>
            <person name="Castellanos-Morales G."/>
            <person name="Gutierrez-Guerrero Y.T."/>
            <person name="Aguirre-Dugua X."/>
            <person name="Aguirre-Planter E."/>
            <person name="Tenaillon M.I."/>
            <person name="Lira-Saade R."/>
            <person name="Eguiarte L.E."/>
        </authorList>
    </citation>
    <scope>NUCLEOTIDE SEQUENCE [LARGE SCALE GENOMIC DNA]</scope>
    <source>
        <strain evidence="7">JBR-2021</strain>
    </source>
</reference>
<dbReference type="GO" id="GO:0003723">
    <property type="term" value="F:RNA binding"/>
    <property type="evidence" value="ECO:0007669"/>
    <property type="project" value="UniProtKB-UniRule"/>
</dbReference>
<gene>
    <name evidence="7" type="primary">FPA</name>
    <name evidence="7" type="ORF">SDJN03_02307</name>
</gene>
<feature type="compositionally biased region" description="Basic and acidic residues" evidence="5">
    <location>
        <begin position="447"/>
        <end position="458"/>
    </location>
</feature>
<dbReference type="Pfam" id="PF07744">
    <property type="entry name" value="SPOC"/>
    <property type="match status" value="1"/>
</dbReference>
<evidence type="ECO:0000313" key="8">
    <source>
        <dbReference type="Proteomes" id="UP000685013"/>
    </source>
</evidence>
<feature type="domain" description="RRM" evidence="6">
    <location>
        <begin position="67"/>
        <end position="139"/>
    </location>
</feature>
<dbReference type="Proteomes" id="UP000685013">
    <property type="component" value="Chromosome 2"/>
</dbReference>
<accession>A0AAV6NZE8</accession>
<keyword evidence="3" id="KW-0539">Nucleus</keyword>
<dbReference type="CDD" id="cd00590">
    <property type="entry name" value="RRM_SF"/>
    <property type="match status" value="1"/>
</dbReference>
<organism evidence="7 8">
    <name type="scientific">Cucurbita argyrosperma subsp. sororia</name>
    <dbReference type="NCBI Taxonomy" id="37648"/>
    <lineage>
        <taxon>Eukaryota</taxon>
        <taxon>Viridiplantae</taxon>
        <taxon>Streptophyta</taxon>
        <taxon>Embryophyta</taxon>
        <taxon>Tracheophyta</taxon>
        <taxon>Spermatophyta</taxon>
        <taxon>Magnoliopsida</taxon>
        <taxon>eudicotyledons</taxon>
        <taxon>Gunneridae</taxon>
        <taxon>Pentapetalae</taxon>
        <taxon>rosids</taxon>
        <taxon>fabids</taxon>
        <taxon>Cucurbitales</taxon>
        <taxon>Cucurbitaceae</taxon>
        <taxon>Cucurbiteae</taxon>
        <taxon>Cucurbita</taxon>
    </lineage>
</organism>
<evidence type="ECO:0000256" key="5">
    <source>
        <dbReference type="SAM" id="MobiDB-lite"/>
    </source>
</evidence>
<feature type="domain" description="RRM" evidence="6">
    <location>
        <begin position="192"/>
        <end position="266"/>
    </location>
</feature>
<evidence type="ECO:0000256" key="2">
    <source>
        <dbReference type="ARBA" id="ARBA00022884"/>
    </source>
</evidence>
<dbReference type="GO" id="GO:0005634">
    <property type="term" value="C:nucleus"/>
    <property type="evidence" value="ECO:0007669"/>
    <property type="project" value="UniProtKB-SubCell"/>
</dbReference>
<dbReference type="FunFam" id="3.30.70.330:FF:000522">
    <property type="entry name" value="RNA recognition motif (RRM)-containing protein"/>
    <property type="match status" value="1"/>
</dbReference>
<evidence type="ECO:0000256" key="3">
    <source>
        <dbReference type="ARBA" id="ARBA00023242"/>
    </source>
</evidence>
<evidence type="ECO:0000313" key="7">
    <source>
        <dbReference type="EMBL" id="KAG6604990.1"/>
    </source>
</evidence>
<dbReference type="EMBL" id="JAGKQH010000002">
    <property type="protein sequence ID" value="KAG6604990.1"/>
    <property type="molecule type" value="Genomic_DNA"/>
</dbReference>
<dbReference type="SMART" id="SM00360">
    <property type="entry name" value="RRM"/>
    <property type="match status" value="2"/>
</dbReference>
<proteinExistence type="predicted"/>
<evidence type="ECO:0000259" key="6">
    <source>
        <dbReference type="PROSITE" id="PS50102"/>
    </source>
</evidence>
<name>A0AAV6NZE8_9ROSI</name>
<feature type="region of interest" description="Disordered" evidence="5">
    <location>
        <begin position="36"/>
        <end position="66"/>
    </location>
</feature>
<evidence type="ECO:0000256" key="4">
    <source>
        <dbReference type="PROSITE-ProRule" id="PRU00176"/>
    </source>
</evidence>
<dbReference type="PROSITE" id="PS50102">
    <property type="entry name" value="RRM"/>
    <property type="match status" value="2"/>
</dbReference>
<dbReference type="PANTHER" id="PTHR23189">
    <property type="entry name" value="RNA RECOGNITION MOTIF-CONTAINING"/>
    <property type="match status" value="1"/>
</dbReference>
<dbReference type="AlphaFoldDB" id="A0AAV6NZE8"/>
<feature type="compositionally biased region" description="Basic and acidic residues" evidence="5">
    <location>
        <begin position="172"/>
        <end position="185"/>
    </location>
</feature>
<keyword evidence="2 4" id="KW-0694">RNA-binding</keyword>
<dbReference type="InterPro" id="IPR012921">
    <property type="entry name" value="SPOC_C"/>
</dbReference>
<protein>
    <submittedName>
        <fullName evidence="7">Flowering time control protein FPA</fullName>
    </submittedName>
</protein>
<feature type="compositionally biased region" description="Basic and acidic residues" evidence="5">
    <location>
        <begin position="331"/>
        <end position="348"/>
    </location>
</feature>
<dbReference type="Pfam" id="PF00076">
    <property type="entry name" value="RRM_1"/>
    <property type="match status" value="2"/>
</dbReference>
<feature type="compositionally biased region" description="Basic and acidic residues" evidence="5">
    <location>
        <begin position="36"/>
        <end position="55"/>
    </location>
</feature>
<comment type="subcellular location">
    <subcellularLocation>
        <location evidence="1">Nucleus</location>
    </subcellularLocation>
</comment>
<feature type="region of interest" description="Disordered" evidence="5">
    <location>
        <begin position="322"/>
        <end position="401"/>
    </location>
</feature>
<feature type="region of interest" description="Disordered" evidence="5">
    <location>
        <begin position="419"/>
        <end position="485"/>
    </location>
</feature>
<feature type="region of interest" description="Disordered" evidence="5">
    <location>
        <begin position="163"/>
        <end position="185"/>
    </location>
</feature>
<feature type="region of interest" description="Disordered" evidence="5">
    <location>
        <begin position="892"/>
        <end position="912"/>
    </location>
</feature>
<dbReference type="InterPro" id="IPR000504">
    <property type="entry name" value="RRM_dom"/>
</dbReference>
<feature type="compositionally biased region" description="Polar residues" evidence="5">
    <location>
        <begin position="56"/>
        <end position="65"/>
    </location>
</feature>
<sequence>MNPNDDEDKILLERALMKKLSLQGLYTNVEMSGRADGGRDRYRKDYSSRYDEKSQSGHSNSSNPPSRHLWIGNLSHVVVERDINRCFSQFGELDSIAFQPSRSYAFINFRRNEDAIAAMRELQGFALAGNPLRIEFAKADKPSASSRDEAYSQHREDKYLGAKGSFSQGRHASPDEFYPEKSKMNDKNAEPSEVLWIGFPALLKVDEVILRRAFSPFGEIDKITTFPGRTYAFVRFRGVTSAWRAKETLQGKLFGNPRVHICFAKSDSGSSNSGRNSMNVPLSPRSPHLFSNFDSGEFDSRGFNRKSNLLTSGNKAFEMKRSGEFSSKLGPSEDRYEHYGSPTKERGLHLNNFPQRFSQPSPFYDDPWDLPEDTNVYPGSKKLKTGPFPQDKELPEYPISDLEQDKRIIPKLYPDFPRSEAFDHKMKSGPPLGYKQPDQPMTMPDPYGEKSEHWREPYDNFQGPDSLPSNAVARKRLSPDPEQSSIKEWKWEGTIAKGGTPVCRARCFPVGKVLDMLLPEFLDCTARTGLDMLSKHYYEAASAWVVFFVPESDSDIVFYNEFMNYLGEKQRAAVSKLDDRTTLFLVPPSEFSEKVLKVPGKLSISGVILRLERPGTSARPPPYQNETKDTNFLPLHSETSYTKLPPSPAVFTPIPPSLSDLSKSGINNISFPRNVATSASPVLFHGSSQSVGNLSDPYVECRPDYPVQEQLNAMGPSSSSHHLQNSMVDFRNFQSQASNKDPVIQERPLFIPREIQETGYSNYAVGISSVTTQQETKPAASLATTLSSLPPDQLAQLASSLLGHQRQSGSTPNAALHEELRQRNQMNESVVQLARSQNGSFQNNLMNSEPQTSQFVQVPQMHHVQQHQMSNQMSNVPAGQREIQTGALGNNQQVQNSDVGGESEPDPQKRLQATLQLAAALLQQIHQGKGS</sequence>
<comment type="caution">
    <text evidence="7">The sequence shown here is derived from an EMBL/GenBank/DDBJ whole genome shotgun (WGS) entry which is preliminary data.</text>
</comment>